<evidence type="ECO:0000313" key="2">
    <source>
        <dbReference type="Proteomes" id="UP000053573"/>
    </source>
</evidence>
<accession>A0A0H1B442</accession>
<sequence length="146" mass="16673">MPFRQVIVNSRSVVISVAEMVNTGPTTAVYRPVQALSAAMLDEMMKRTEDAIKKPGIIFPAKLNKLCGVKLTWTIRARRIQMNTPPRYFSTRKMNQWGKSMLPRIRLCKPQPEWGILVETWEVQARALASKIGTLVGETLRYRGRK</sequence>
<name>A0A0H1B442_9EURO</name>
<gene>
    <name evidence="1" type="ORF">EMPG_09322</name>
</gene>
<evidence type="ECO:0000313" key="1">
    <source>
        <dbReference type="EMBL" id="KLJ05803.1"/>
    </source>
</evidence>
<dbReference type="Proteomes" id="UP000053573">
    <property type="component" value="Unassembled WGS sequence"/>
</dbReference>
<dbReference type="AlphaFoldDB" id="A0A0H1B442"/>
<dbReference type="EMBL" id="LDEV01003474">
    <property type="protein sequence ID" value="KLJ05803.1"/>
    <property type="molecule type" value="Genomic_DNA"/>
</dbReference>
<keyword evidence="2" id="KW-1185">Reference proteome</keyword>
<organism evidence="1 2">
    <name type="scientific">Blastomyces silverae</name>
    <dbReference type="NCBI Taxonomy" id="2060906"/>
    <lineage>
        <taxon>Eukaryota</taxon>
        <taxon>Fungi</taxon>
        <taxon>Dikarya</taxon>
        <taxon>Ascomycota</taxon>
        <taxon>Pezizomycotina</taxon>
        <taxon>Eurotiomycetes</taxon>
        <taxon>Eurotiomycetidae</taxon>
        <taxon>Onygenales</taxon>
        <taxon>Ajellomycetaceae</taxon>
        <taxon>Blastomyces</taxon>
    </lineage>
</organism>
<protein>
    <submittedName>
        <fullName evidence="1">Uncharacterized protein</fullName>
    </submittedName>
</protein>
<comment type="caution">
    <text evidence="1">The sequence shown here is derived from an EMBL/GenBank/DDBJ whole genome shotgun (WGS) entry which is preliminary data.</text>
</comment>
<proteinExistence type="predicted"/>
<reference evidence="2" key="1">
    <citation type="journal article" date="2015" name="PLoS Genet.">
        <title>The dynamic genome and transcriptome of the human fungal pathogen Blastomyces and close relative Emmonsia.</title>
        <authorList>
            <person name="Munoz J.F."/>
            <person name="Gauthier G.M."/>
            <person name="Desjardins C.A."/>
            <person name="Gallo J.E."/>
            <person name="Holder J."/>
            <person name="Sullivan T.D."/>
            <person name="Marty A.J."/>
            <person name="Carmen J.C."/>
            <person name="Chen Z."/>
            <person name="Ding L."/>
            <person name="Gujja S."/>
            <person name="Magrini V."/>
            <person name="Misas E."/>
            <person name="Mitreva M."/>
            <person name="Priest M."/>
            <person name="Saif S."/>
            <person name="Whiston E.A."/>
            <person name="Young S."/>
            <person name="Zeng Q."/>
            <person name="Goldman W.E."/>
            <person name="Mardis E.R."/>
            <person name="Taylor J.W."/>
            <person name="McEwen J.G."/>
            <person name="Clay O.K."/>
            <person name="Klein B.S."/>
            <person name="Cuomo C.A."/>
        </authorList>
    </citation>
    <scope>NUCLEOTIDE SEQUENCE [LARGE SCALE GENOMIC DNA]</scope>
    <source>
        <strain evidence="2">UAMH 139</strain>
    </source>
</reference>